<evidence type="ECO:0000256" key="6">
    <source>
        <dbReference type="RuleBase" id="RU003560"/>
    </source>
</evidence>
<evidence type="ECO:0000256" key="4">
    <source>
        <dbReference type="ARBA" id="ARBA00022679"/>
    </source>
</evidence>
<keyword evidence="7" id="KW-0670">Pyruvate</keyword>
<organism evidence="7 8">
    <name type="scientific">Bermanella marisrubri</name>
    <dbReference type="NCBI Taxonomy" id="207949"/>
    <lineage>
        <taxon>Bacteria</taxon>
        <taxon>Pseudomonadati</taxon>
        <taxon>Pseudomonadota</taxon>
        <taxon>Gammaproteobacteria</taxon>
        <taxon>Oceanospirillales</taxon>
        <taxon>Oceanospirillaceae</taxon>
        <taxon>Bermanella</taxon>
    </lineage>
</organism>
<dbReference type="PROSITE" id="PS00600">
    <property type="entry name" value="AA_TRANSFER_CLASS_3"/>
    <property type="match status" value="1"/>
</dbReference>
<dbReference type="GO" id="GO:0004015">
    <property type="term" value="F:adenosylmethionine-8-amino-7-oxononanoate transaminase activity"/>
    <property type="evidence" value="ECO:0007669"/>
    <property type="project" value="TreeGrafter"/>
</dbReference>
<keyword evidence="3 7" id="KW-0032">Aminotransferase</keyword>
<dbReference type="GO" id="GO:0030170">
    <property type="term" value="F:pyridoxal phosphate binding"/>
    <property type="evidence" value="ECO:0007669"/>
    <property type="project" value="InterPro"/>
</dbReference>
<dbReference type="EC" id="2.6.1.18" evidence="7"/>
<sequence>MFSGLMFYLFNINSAKHVQNNIQMTEVTMSTSKHDAFWMPFTANRQFKAEPRLMVSAEGMYYQTEDGRNVLDGTAGLWCVNAGHGRKRISEAVAKQIQQLDFAPTFQMGHPLPFELAERLVKHTPDGLNRVFFTNSGSESADTSLKIAIAYHKAKGNHGKTRLIGREKGYHGTNFGGISVGGLGNNRKSFGSLLTGVDHLKHAWKPGSEFTKGLPEDGAEMADELLDMIALHGAETIAAVIVEPIVGSGGVFMPPQGYLKRLRQITEQHDILLIFDEVITGFGRVGEAFASNRMGVTPDIMNTAKGLTNGAIPMGAVFLQDFIYDAFMQGPEEIIELFHGYTYSGHPVAAAAGLATLDIYEEENLFQKALQLESYWQESLHKLREHGVVKDIRNYGLVGAIELHSSEKFGERGYKIFNHCYWKQNALVRCTGDTIAMSPPLILEESHIDELMNALSKSLSNAL</sequence>
<dbReference type="STRING" id="207949.RED65_10699"/>
<dbReference type="AlphaFoldDB" id="Q1N5T6"/>
<comment type="cofactor">
    <cofactor evidence="1">
        <name>pyridoxal 5'-phosphate</name>
        <dbReference type="ChEBI" id="CHEBI:597326"/>
    </cofactor>
</comment>
<keyword evidence="4 7" id="KW-0808">Transferase</keyword>
<dbReference type="Gene3D" id="3.90.1150.10">
    <property type="entry name" value="Aspartate Aminotransferase, domain 1"/>
    <property type="match status" value="1"/>
</dbReference>
<evidence type="ECO:0000256" key="5">
    <source>
        <dbReference type="ARBA" id="ARBA00022898"/>
    </source>
</evidence>
<reference evidence="7 8" key="1">
    <citation type="submission" date="2006-03" db="EMBL/GenBank/DDBJ databases">
        <authorList>
            <person name="Pinhassi J."/>
            <person name="Pedros-Alio C."/>
            <person name="Ferriera S."/>
            <person name="Johnson J."/>
            <person name="Kravitz S."/>
            <person name="Halpern A."/>
            <person name="Remington K."/>
            <person name="Beeson K."/>
            <person name="Tran B."/>
            <person name="Rogers Y.-H."/>
            <person name="Friedman R."/>
            <person name="Venter J.C."/>
        </authorList>
    </citation>
    <scope>NUCLEOTIDE SEQUENCE [LARGE SCALE GENOMIC DNA]</scope>
    <source>
        <strain evidence="7 8">RED65</strain>
    </source>
</reference>
<dbReference type="PANTHER" id="PTHR42684:SF1">
    <property type="entry name" value="BETA-ALANINE--PYRUVATE AMINOTRANSFERASE"/>
    <property type="match status" value="1"/>
</dbReference>
<gene>
    <name evidence="7" type="ORF">RED65_10699</name>
</gene>
<accession>Q1N5T6</accession>
<dbReference type="GO" id="GO:0009102">
    <property type="term" value="P:biotin biosynthetic process"/>
    <property type="evidence" value="ECO:0007669"/>
    <property type="project" value="TreeGrafter"/>
</dbReference>
<evidence type="ECO:0000256" key="1">
    <source>
        <dbReference type="ARBA" id="ARBA00001933"/>
    </source>
</evidence>
<dbReference type="InterPro" id="IPR005814">
    <property type="entry name" value="Aminotrans_3"/>
</dbReference>
<evidence type="ECO:0000313" key="7">
    <source>
        <dbReference type="EMBL" id="EAT13856.1"/>
    </source>
</evidence>
<dbReference type="InterPro" id="IPR015421">
    <property type="entry name" value="PyrdxlP-dep_Trfase_major"/>
</dbReference>
<comment type="similarity">
    <text evidence="2 6">Belongs to the class-III pyridoxal-phosphate-dependent aminotransferase family.</text>
</comment>
<dbReference type="InterPro" id="IPR049704">
    <property type="entry name" value="Aminotrans_3_PPA_site"/>
</dbReference>
<dbReference type="InterPro" id="IPR015424">
    <property type="entry name" value="PyrdxlP-dep_Trfase"/>
</dbReference>
<dbReference type="FunFam" id="3.40.640.10:FF:000014">
    <property type="entry name" value="Adenosylmethionine-8-amino-7-oxononanoate aminotransferase, probable"/>
    <property type="match status" value="1"/>
</dbReference>
<dbReference type="SUPFAM" id="SSF53383">
    <property type="entry name" value="PLP-dependent transferases"/>
    <property type="match status" value="1"/>
</dbReference>
<name>Q1N5T6_9GAMM</name>
<dbReference type="Proteomes" id="UP000004263">
    <property type="component" value="Unassembled WGS sequence"/>
</dbReference>
<evidence type="ECO:0000256" key="3">
    <source>
        <dbReference type="ARBA" id="ARBA00022576"/>
    </source>
</evidence>
<evidence type="ECO:0000256" key="2">
    <source>
        <dbReference type="ARBA" id="ARBA00008954"/>
    </source>
</evidence>
<dbReference type="Gene3D" id="3.40.640.10">
    <property type="entry name" value="Type I PLP-dependent aspartate aminotransferase-like (Major domain)"/>
    <property type="match status" value="1"/>
</dbReference>
<keyword evidence="5 6" id="KW-0663">Pyridoxal phosphate</keyword>
<dbReference type="HOGENOM" id="CLU_016922_4_3_6"/>
<dbReference type="CDD" id="cd00610">
    <property type="entry name" value="OAT_like"/>
    <property type="match status" value="1"/>
</dbReference>
<protein>
    <submittedName>
        <fullName evidence="7">Beta alanine-pyruvate transaminase</fullName>
        <ecNumber evidence="7">2.6.1.18</ecNumber>
    </submittedName>
</protein>
<evidence type="ECO:0000313" key="8">
    <source>
        <dbReference type="Proteomes" id="UP000004263"/>
    </source>
</evidence>
<dbReference type="GO" id="GO:0016223">
    <property type="term" value="F:beta-alanine:pyruvate transaminase activity"/>
    <property type="evidence" value="ECO:0007669"/>
    <property type="project" value="UniProtKB-EC"/>
</dbReference>
<dbReference type="Pfam" id="PF00202">
    <property type="entry name" value="Aminotran_3"/>
    <property type="match status" value="1"/>
</dbReference>
<comment type="caution">
    <text evidence="7">The sequence shown here is derived from an EMBL/GenBank/DDBJ whole genome shotgun (WGS) entry which is preliminary data.</text>
</comment>
<dbReference type="EMBL" id="AAQH01000001">
    <property type="protein sequence ID" value="EAT13856.1"/>
    <property type="molecule type" value="Genomic_DNA"/>
</dbReference>
<dbReference type="InterPro" id="IPR015422">
    <property type="entry name" value="PyrdxlP-dep_Trfase_small"/>
</dbReference>
<dbReference type="PANTHER" id="PTHR42684">
    <property type="entry name" value="ADENOSYLMETHIONINE-8-AMINO-7-OXONONANOATE AMINOTRANSFERASE"/>
    <property type="match status" value="1"/>
</dbReference>
<keyword evidence="8" id="KW-1185">Reference proteome</keyword>
<proteinExistence type="inferred from homology"/>